<dbReference type="EMBL" id="FNIL01000009">
    <property type="protein sequence ID" value="SDO24937.1"/>
    <property type="molecule type" value="Genomic_DNA"/>
</dbReference>
<dbReference type="InterPro" id="IPR003718">
    <property type="entry name" value="OsmC/Ohr_fam"/>
</dbReference>
<dbReference type="Pfam" id="PF02566">
    <property type="entry name" value="OsmC"/>
    <property type="match status" value="1"/>
</dbReference>
<dbReference type="PANTHER" id="PTHR35368:SF1">
    <property type="entry name" value="HYDROPEROXIDE REDUCTASE"/>
    <property type="match status" value="1"/>
</dbReference>
<dbReference type="Gene3D" id="3.30.300.20">
    <property type="match status" value="1"/>
</dbReference>
<feature type="compositionally biased region" description="Polar residues" evidence="1">
    <location>
        <begin position="9"/>
        <end position="26"/>
    </location>
</feature>
<dbReference type="RefSeq" id="WP_090843485.1">
    <property type="nucleotide sequence ID" value="NZ_FNIL01000009.1"/>
</dbReference>
<keyword evidence="3" id="KW-1185">Reference proteome</keyword>
<evidence type="ECO:0000313" key="2">
    <source>
        <dbReference type="EMBL" id="SDO24937.1"/>
    </source>
</evidence>
<feature type="region of interest" description="Disordered" evidence="1">
    <location>
        <begin position="1"/>
        <end position="44"/>
    </location>
</feature>
<name>A0A1H0I0G1_9BACI</name>
<dbReference type="STRING" id="745820.SAMN04488053_109123"/>
<dbReference type="AlphaFoldDB" id="A0A1H0I0G1"/>
<accession>A0A1H0I0G1</accession>
<dbReference type="Proteomes" id="UP000198778">
    <property type="component" value="Unassembled WGS sequence"/>
</dbReference>
<gene>
    <name evidence="2" type="ORF">SAMN04488053_109123</name>
</gene>
<organism evidence="2 3">
    <name type="scientific">Alkalicoccus daliensis</name>
    <dbReference type="NCBI Taxonomy" id="745820"/>
    <lineage>
        <taxon>Bacteria</taxon>
        <taxon>Bacillati</taxon>
        <taxon>Bacillota</taxon>
        <taxon>Bacilli</taxon>
        <taxon>Bacillales</taxon>
        <taxon>Bacillaceae</taxon>
        <taxon>Alkalicoccus</taxon>
    </lineage>
</organism>
<evidence type="ECO:0000256" key="1">
    <source>
        <dbReference type="SAM" id="MobiDB-lite"/>
    </source>
</evidence>
<dbReference type="InterPro" id="IPR052924">
    <property type="entry name" value="OsmC/Ohr_hydroprdx_reductase"/>
</dbReference>
<dbReference type="InterPro" id="IPR015946">
    <property type="entry name" value="KH_dom-like_a/b"/>
</dbReference>
<reference evidence="3" key="1">
    <citation type="submission" date="2016-10" db="EMBL/GenBank/DDBJ databases">
        <authorList>
            <person name="Varghese N."/>
            <person name="Submissions S."/>
        </authorList>
    </citation>
    <scope>NUCLEOTIDE SEQUENCE [LARGE SCALE GENOMIC DNA]</scope>
    <source>
        <strain evidence="3">CGMCC 1.10369</strain>
    </source>
</reference>
<sequence>MAEKMTFQVDGTTQNMTSNLTANGHSITIDEPESMGGENKGPDPLSNMLASLAGCENVVANMVAKEMDFDLRGITFSVHGELDPRGLMGTADVRPYFQKVSIEAKLETDESEERIQELKEKTDARCPVYTTLEAAGVALSSDWKGVK</sequence>
<dbReference type="InterPro" id="IPR036102">
    <property type="entry name" value="OsmC/Ohrsf"/>
</dbReference>
<dbReference type="PANTHER" id="PTHR35368">
    <property type="entry name" value="HYDROPEROXIDE REDUCTASE"/>
    <property type="match status" value="1"/>
</dbReference>
<evidence type="ECO:0000313" key="3">
    <source>
        <dbReference type="Proteomes" id="UP000198778"/>
    </source>
</evidence>
<proteinExistence type="predicted"/>
<protein>
    <submittedName>
        <fullName evidence="2">Uncharacterized OsmC-related protein</fullName>
    </submittedName>
</protein>
<dbReference type="SUPFAM" id="SSF82784">
    <property type="entry name" value="OsmC-like"/>
    <property type="match status" value="1"/>
</dbReference>
<dbReference type="OrthoDB" id="1433018at2"/>